<keyword evidence="2" id="KW-0479">Metal-binding</keyword>
<keyword evidence="3" id="KW-0378">Hydrolase</keyword>
<sequence>MEADLERLVRSESPSQSAPHLAATARVLADLVRARLGVDPERTPAGDGDALLWRLGSGPRPVLLLGHYDTVWPAGSIDTHPWGIAVEAGRRVARGPGCFDMKAGLVQAVHAAALAAEFGDVAIILLATPDEEVGSPGSRAIIEKTALGCRAALVFEASHHGALKTARKGVGRYTLHVTGRAAHSGLEPELGRHAGVELAAQVLRIAGLGSPELGTTVVPTRMSAGTTINTVPAAGSVAVDVRAATAAELERVDAALRALGPVHPGVRLDWAGGIDRAPLEAESSRPLAAIAQRVAGELGIGGLGEAHVGGASDGNFTAGAGVPTLDGLGAVGAGAHADDEHVVVDDLPIRAALAAGIVLDLG</sequence>
<dbReference type="PANTHER" id="PTHR43808">
    <property type="entry name" value="ACETYLORNITHINE DEACETYLASE"/>
    <property type="match status" value="1"/>
</dbReference>
<gene>
    <name evidence="7" type="ORF">C1I92_17170</name>
</gene>
<comment type="caution">
    <text evidence="7">The sequence shown here is derived from an EMBL/GenBank/DDBJ whole genome shotgun (WGS) entry which is preliminary data.</text>
</comment>
<dbReference type="PANTHER" id="PTHR43808:SF9">
    <property type="entry name" value="BLL0789 PROTEIN"/>
    <property type="match status" value="1"/>
</dbReference>
<keyword evidence="8" id="KW-1185">Reference proteome</keyword>
<comment type="cofactor">
    <cofactor evidence="1">
        <name>Zn(2+)</name>
        <dbReference type="ChEBI" id="CHEBI:29105"/>
    </cofactor>
</comment>
<keyword evidence="4" id="KW-0862">Zinc</keyword>
<evidence type="ECO:0000256" key="1">
    <source>
        <dbReference type="ARBA" id="ARBA00001947"/>
    </source>
</evidence>
<dbReference type="Pfam" id="PF01546">
    <property type="entry name" value="Peptidase_M20"/>
    <property type="match status" value="1"/>
</dbReference>
<keyword evidence="7" id="KW-0121">Carboxypeptidase</keyword>
<dbReference type="InterPro" id="IPR050072">
    <property type="entry name" value="Peptidase_M20A"/>
</dbReference>
<evidence type="ECO:0000256" key="2">
    <source>
        <dbReference type="ARBA" id="ARBA00022723"/>
    </source>
</evidence>
<evidence type="ECO:0000256" key="3">
    <source>
        <dbReference type="ARBA" id="ARBA00022801"/>
    </source>
</evidence>
<dbReference type="EMBL" id="POTW01000040">
    <property type="protein sequence ID" value="PZF82373.1"/>
    <property type="molecule type" value="Genomic_DNA"/>
</dbReference>
<feature type="active site" evidence="5">
    <location>
        <position position="69"/>
    </location>
</feature>
<dbReference type="Proteomes" id="UP000248764">
    <property type="component" value="Unassembled WGS sequence"/>
</dbReference>
<dbReference type="PROSITE" id="PS00758">
    <property type="entry name" value="ARGE_DAPE_CPG2_1"/>
    <property type="match status" value="1"/>
</dbReference>
<evidence type="ECO:0000313" key="7">
    <source>
        <dbReference type="EMBL" id="PZF82373.1"/>
    </source>
</evidence>
<dbReference type="SUPFAM" id="SSF55031">
    <property type="entry name" value="Bacterial exopeptidase dimerisation domain"/>
    <property type="match status" value="1"/>
</dbReference>
<feature type="domain" description="Peptidase M20 dimerisation" evidence="6">
    <location>
        <begin position="165"/>
        <end position="258"/>
    </location>
</feature>
<dbReference type="SUPFAM" id="SSF53187">
    <property type="entry name" value="Zn-dependent exopeptidases"/>
    <property type="match status" value="1"/>
</dbReference>
<dbReference type="GO" id="GO:0004180">
    <property type="term" value="F:carboxypeptidase activity"/>
    <property type="evidence" value="ECO:0007669"/>
    <property type="project" value="UniProtKB-KW"/>
</dbReference>
<evidence type="ECO:0000256" key="5">
    <source>
        <dbReference type="PIRSR" id="PIRSR037238-1"/>
    </source>
</evidence>
<name>A0A2W2CQ54_9ACTN</name>
<reference evidence="7 8" key="1">
    <citation type="submission" date="2018-01" db="EMBL/GenBank/DDBJ databases">
        <title>Draft genome sequence of Jiangella sp. GTF31.</title>
        <authorList>
            <person name="Sahin N."/>
            <person name="Ay H."/>
            <person name="Saygin H."/>
        </authorList>
    </citation>
    <scope>NUCLEOTIDE SEQUENCE [LARGE SCALE GENOMIC DNA]</scope>
    <source>
        <strain evidence="7 8">GTF31</strain>
    </source>
</reference>
<feature type="active site" description="Proton acceptor" evidence="5">
    <location>
        <position position="131"/>
    </location>
</feature>
<dbReference type="InterPro" id="IPR036264">
    <property type="entry name" value="Bact_exopeptidase_dim_dom"/>
</dbReference>
<dbReference type="AlphaFoldDB" id="A0A2W2CQ54"/>
<accession>A0A2W2CQ54</accession>
<dbReference type="InterPro" id="IPR017150">
    <property type="entry name" value="Pept_M20_glutamate_carboxypep"/>
</dbReference>
<proteinExistence type="predicted"/>
<evidence type="ECO:0000259" key="6">
    <source>
        <dbReference type="Pfam" id="PF07687"/>
    </source>
</evidence>
<dbReference type="InterPro" id="IPR011650">
    <property type="entry name" value="Peptidase_M20_dimer"/>
</dbReference>
<evidence type="ECO:0000256" key="4">
    <source>
        <dbReference type="ARBA" id="ARBA00022833"/>
    </source>
</evidence>
<protein>
    <submittedName>
        <fullName evidence="7">Glutamate carboxypeptidase</fullName>
    </submittedName>
</protein>
<organism evidence="7 8">
    <name type="scientific">Jiangella anatolica</name>
    <dbReference type="NCBI Taxonomy" id="2670374"/>
    <lineage>
        <taxon>Bacteria</taxon>
        <taxon>Bacillati</taxon>
        <taxon>Actinomycetota</taxon>
        <taxon>Actinomycetes</taxon>
        <taxon>Jiangellales</taxon>
        <taxon>Jiangellaceae</taxon>
        <taxon>Jiangella</taxon>
    </lineage>
</organism>
<dbReference type="PIRSF" id="PIRSF037238">
    <property type="entry name" value="Carboxypeptidase_G2"/>
    <property type="match status" value="1"/>
</dbReference>
<dbReference type="InterPro" id="IPR001261">
    <property type="entry name" value="ArgE/DapE_CS"/>
</dbReference>
<evidence type="ECO:0000313" key="8">
    <source>
        <dbReference type="Proteomes" id="UP000248764"/>
    </source>
</evidence>
<dbReference type="GO" id="GO:0046872">
    <property type="term" value="F:metal ion binding"/>
    <property type="evidence" value="ECO:0007669"/>
    <property type="project" value="UniProtKB-KW"/>
</dbReference>
<dbReference type="InterPro" id="IPR002933">
    <property type="entry name" value="Peptidase_M20"/>
</dbReference>
<keyword evidence="7" id="KW-0645">Protease</keyword>
<dbReference type="Gene3D" id="3.30.70.360">
    <property type="match status" value="1"/>
</dbReference>
<dbReference type="Gene3D" id="3.40.630.10">
    <property type="entry name" value="Zn peptidases"/>
    <property type="match status" value="1"/>
</dbReference>
<dbReference type="Pfam" id="PF07687">
    <property type="entry name" value="M20_dimer"/>
    <property type="match status" value="1"/>
</dbReference>